<sequence>MYTVVSFLQRFIPSRYRSRRFLLDRYHFDLTSFDGDVSTWLDRFPVTTDNVEMYFGLAELFRRRGEFDKAVSVHEAILNARLDGYSVSEISLEIAQDYYAAGVLSHAEEVLLQALDHADDEISNRAFRLWLSILESEQEWARAVELVEDYGIPGSGGLRLANLYCEMIEEQRRQTPLSRLLKTLKKPQRLGVSARAEIIAAELYTELNRVGDAIQSYREILIREPRRVDLVLSPLKHLSLMNQSVPQLLTFLQQLYQRHPSARILEVYLELSSVQATALADDINAALLEEVQQGDSYSVQLYWLNQQSSDVQQAVAPLLRGWEKRSLEHSDDYLCIECGFYSDKLVWQCPQCESWETLFSRYELKIEQKIKKAS</sequence>
<accession>A4BEF5</accession>
<dbReference type="SUPFAM" id="SSF48452">
    <property type="entry name" value="TPR-like"/>
    <property type="match status" value="1"/>
</dbReference>
<dbReference type="Gene3D" id="1.25.40.10">
    <property type="entry name" value="Tetratricopeptide repeat domain"/>
    <property type="match status" value="1"/>
</dbReference>
<dbReference type="InterPro" id="IPR011990">
    <property type="entry name" value="TPR-like_helical_dom_sf"/>
</dbReference>
<dbReference type="HOGENOM" id="CLU_059365_1_0_6"/>
<comment type="caution">
    <text evidence="3">The sequence shown here is derived from an EMBL/GenBank/DDBJ whole genome shotgun (WGS) entry which is preliminary data.</text>
</comment>
<keyword evidence="4" id="KW-1185">Reference proteome</keyword>
<dbReference type="GO" id="GO:0046872">
    <property type="term" value="F:metal ion binding"/>
    <property type="evidence" value="ECO:0007669"/>
    <property type="project" value="UniProtKB-KW"/>
</dbReference>
<dbReference type="OrthoDB" id="507476at2"/>
<feature type="domain" description="LapB rubredoxin metal binding" evidence="2">
    <location>
        <begin position="333"/>
        <end position="358"/>
    </location>
</feature>
<evidence type="ECO:0000313" key="4">
    <source>
        <dbReference type="Proteomes" id="UP000005953"/>
    </source>
</evidence>
<dbReference type="Proteomes" id="UP000005953">
    <property type="component" value="Unassembled WGS sequence"/>
</dbReference>
<keyword evidence="1" id="KW-0479">Metal-binding</keyword>
<proteinExistence type="predicted"/>
<organism evidence="3 4">
    <name type="scientific">Reinekea blandensis MED297</name>
    <dbReference type="NCBI Taxonomy" id="314283"/>
    <lineage>
        <taxon>Bacteria</taxon>
        <taxon>Pseudomonadati</taxon>
        <taxon>Pseudomonadota</taxon>
        <taxon>Gammaproteobacteria</taxon>
        <taxon>Oceanospirillales</taxon>
        <taxon>Saccharospirillaceae</taxon>
        <taxon>Reinekea</taxon>
    </lineage>
</organism>
<name>A4BEF5_9GAMM</name>
<evidence type="ECO:0000256" key="1">
    <source>
        <dbReference type="ARBA" id="ARBA00022723"/>
    </source>
</evidence>
<reference evidence="3 4" key="1">
    <citation type="submission" date="2006-02" db="EMBL/GenBank/DDBJ databases">
        <authorList>
            <person name="Pinhassi J."/>
            <person name="Pedros-Alio C."/>
            <person name="Ferriera S."/>
            <person name="Johnson J."/>
            <person name="Kravitz S."/>
            <person name="Halpern A."/>
            <person name="Remington K."/>
            <person name="Beeson K."/>
            <person name="Tran B."/>
            <person name="Rogers Y.-H."/>
            <person name="Friedman R."/>
            <person name="Venter J.C."/>
        </authorList>
    </citation>
    <scope>NUCLEOTIDE SEQUENCE [LARGE SCALE GENOMIC DNA]</scope>
    <source>
        <strain evidence="3 4">MED297</strain>
    </source>
</reference>
<gene>
    <name evidence="3" type="ORF">MED297_02142</name>
</gene>
<dbReference type="STRING" id="314283.MED297_02142"/>
<dbReference type="AlphaFoldDB" id="A4BEF5"/>
<evidence type="ECO:0000259" key="2">
    <source>
        <dbReference type="Pfam" id="PF18073"/>
    </source>
</evidence>
<dbReference type="RefSeq" id="WP_008046987.1">
    <property type="nucleotide sequence ID" value="NZ_CH724153.1"/>
</dbReference>
<dbReference type="Pfam" id="PF18073">
    <property type="entry name" value="Zn_ribbon_LapB"/>
    <property type="match status" value="1"/>
</dbReference>
<protein>
    <submittedName>
        <fullName evidence="3">TPR domain protein</fullName>
    </submittedName>
</protein>
<evidence type="ECO:0000313" key="3">
    <source>
        <dbReference type="EMBL" id="EAR09382.1"/>
    </source>
</evidence>
<dbReference type="EMBL" id="AAOE01000010">
    <property type="protein sequence ID" value="EAR09382.1"/>
    <property type="molecule type" value="Genomic_DNA"/>
</dbReference>
<dbReference type="InterPro" id="IPR041166">
    <property type="entry name" value="Rubredoxin_2"/>
</dbReference>